<reference evidence="1 2" key="1">
    <citation type="submission" date="2020-08" db="EMBL/GenBank/DDBJ databases">
        <title>Genomic Encyclopedia of Type Strains, Phase IV (KMG-IV): sequencing the most valuable type-strain genomes for metagenomic binning, comparative biology and taxonomic classification.</title>
        <authorList>
            <person name="Goeker M."/>
        </authorList>
    </citation>
    <scope>NUCLEOTIDE SEQUENCE [LARGE SCALE GENOMIC DNA]</scope>
    <source>
        <strain evidence="1 2">DSM 21769</strain>
    </source>
</reference>
<keyword evidence="2" id="KW-1185">Reference proteome</keyword>
<comment type="caution">
    <text evidence="1">The sequence shown here is derived from an EMBL/GenBank/DDBJ whole genome shotgun (WGS) entry which is preliminary data.</text>
</comment>
<sequence>MQPLGDSPEPVSISVKYPENLKADHFRSVFLFTTSYNQASPRQHYKYVLDDVRAGVRSVSEGEVK</sequence>
<organism evidence="1 2">
    <name type="scientific">Geomicrobium halophilum</name>
    <dbReference type="NCBI Taxonomy" id="549000"/>
    <lineage>
        <taxon>Bacteria</taxon>
        <taxon>Bacillati</taxon>
        <taxon>Bacillota</taxon>
        <taxon>Bacilli</taxon>
        <taxon>Bacillales</taxon>
        <taxon>Geomicrobium</taxon>
    </lineage>
</organism>
<dbReference type="EMBL" id="JACHHJ010000001">
    <property type="protein sequence ID" value="MBB6448937.1"/>
    <property type="molecule type" value="Genomic_DNA"/>
</dbReference>
<gene>
    <name evidence="1" type="ORF">HNR44_000886</name>
</gene>
<accession>A0A841PJ91</accession>
<protein>
    <submittedName>
        <fullName evidence="1">Uncharacterized protein</fullName>
    </submittedName>
</protein>
<evidence type="ECO:0000313" key="2">
    <source>
        <dbReference type="Proteomes" id="UP000568839"/>
    </source>
</evidence>
<dbReference type="AlphaFoldDB" id="A0A841PJ91"/>
<proteinExistence type="predicted"/>
<evidence type="ECO:0000313" key="1">
    <source>
        <dbReference type="EMBL" id="MBB6448937.1"/>
    </source>
</evidence>
<dbReference type="Proteomes" id="UP000568839">
    <property type="component" value="Unassembled WGS sequence"/>
</dbReference>
<name>A0A841PJ91_9BACL</name>